<proteinExistence type="predicted"/>
<name>A0A9W6QU31_9PSEU</name>
<dbReference type="PANTHER" id="PTHR43557:SF2">
    <property type="entry name" value="RIESKE DOMAIN-CONTAINING PROTEIN-RELATED"/>
    <property type="match status" value="1"/>
</dbReference>
<comment type="caution">
    <text evidence="7">The sequence shown here is derived from an EMBL/GenBank/DDBJ whole genome shotgun (WGS) entry which is preliminary data.</text>
</comment>
<dbReference type="InterPro" id="IPR050446">
    <property type="entry name" value="FAD-oxidoreductase/Apoptosis"/>
</dbReference>
<dbReference type="PRINTS" id="PR00411">
    <property type="entry name" value="PNDRDTASEI"/>
</dbReference>
<keyword evidence="2" id="KW-0285">Flavoprotein</keyword>
<keyword evidence="3" id="KW-0274">FAD</keyword>
<sequence length="411" mass="43386">MDQVVIVGAGHGGVQVADSLRHKGFPGAVTVIGEESALPYQRPPLSKDFLAETPEPQPLPLRAQRFFVENRINLRTDATVTALDRARQVVVLDGGEELPYTALVLATGATTRTLAVPGIDLAGVHELRTLSDAGKLRAALGTARSVVVVGAGFIGLEFAAAARKRGVDVTVIEAAERPMGRAVSPEMGDFFAGAHRRMGTDLRLGEGLGALVEHRGSVAAAVGTSGREYPADLVLVGVGIQPRDELARAAGLEVDNGIVVDEHLRTADHAVYAIGDCAAFPNASAGARVRLESVQNATEGGRHVADMILGTESAYTEVPWFWSHQGPLRLQIAGLTRLGDDTVISGDVHSGRFSVCCFRDGRLVAVESVNRPADYLAARRLLAAGACPTPEQVADPAFSLKDHAKRLTSPR</sequence>
<evidence type="ECO:0000313" key="7">
    <source>
        <dbReference type="EMBL" id="GLY64219.1"/>
    </source>
</evidence>
<dbReference type="Pfam" id="PF07992">
    <property type="entry name" value="Pyr_redox_2"/>
    <property type="match status" value="1"/>
</dbReference>
<dbReference type="PRINTS" id="PR00368">
    <property type="entry name" value="FADPNR"/>
</dbReference>
<evidence type="ECO:0000256" key="4">
    <source>
        <dbReference type="ARBA" id="ARBA00023002"/>
    </source>
</evidence>
<evidence type="ECO:0000313" key="8">
    <source>
        <dbReference type="Proteomes" id="UP001165136"/>
    </source>
</evidence>
<gene>
    <name evidence="7" type="primary">hcaD</name>
    <name evidence="7" type="ORF">Atai01_08380</name>
</gene>
<dbReference type="InterPro" id="IPR036188">
    <property type="entry name" value="FAD/NAD-bd_sf"/>
</dbReference>
<dbReference type="EMBL" id="BSTI01000002">
    <property type="protein sequence ID" value="GLY64219.1"/>
    <property type="molecule type" value="Genomic_DNA"/>
</dbReference>
<protein>
    <submittedName>
        <fullName evidence="7">Pyridine nucleotide-disulfide oxidoreductase</fullName>
    </submittedName>
</protein>
<organism evidence="7 8">
    <name type="scientific">Amycolatopsis taiwanensis</name>
    <dbReference type="NCBI Taxonomy" id="342230"/>
    <lineage>
        <taxon>Bacteria</taxon>
        <taxon>Bacillati</taxon>
        <taxon>Actinomycetota</taxon>
        <taxon>Actinomycetes</taxon>
        <taxon>Pseudonocardiales</taxon>
        <taxon>Pseudonocardiaceae</taxon>
        <taxon>Amycolatopsis</taxon>
    </lineage>
</organism>
<dbReference type="SUPFAM" id="SSF55424">
    <property type="entry name" value="FAD/NAD-linked reductases, dimerisation (C-terminal) domain"/>
    <property type="match status" value="1"/>
</dbReference>
<dbReference type="Proteomes" id="UP001165136">
    <property type="component" value="Unassembled WGS sequence"/>
</dbReference>
<comment type="cofactor">
    <cofactor evidence="1">
        <name>FAD</name>
        <dbReference type="ChEBI" id="CHEBI:57692"/>
    </cofactor>
</comment>
<dbReference type="InterPro" id="IPR023753">
    <property type="entry name" value="FAD/NAD-binding_dom"/>
</dbReference>
<evidence type="ECO:0000256" key="1">
    <source>
        <dbReference type="ARBA" id="ARBA00001974"/>
    </source>
</evidence>
<feature type="domain" description="FAD/NAD(P)-binding" evidence="5">
    <location>
        <begin position="3"/>
        <end position="301"/>
    </location>
</feature>
<evidence type="ECO:0000259" key="5">
    <source>
        <dbReference type="Pfam" id="PF07992"/>
    </source>
</evidence>
<dbReference type="GO" id="GO:0016651">
    <property type="term" value="F:oxidoreductase activity, acting on NAD(P)H"/>
    <property type="evidence" value="ECO:0007669"/>
    <property type="project" value="TreeGrafter"/>
</dbReference>
<dbReference type="InterPro" id="IPR016156">
    <property type="entry name" value="FAD/NAD-linked_Rdtase_dimer_sf"/>
</dbReference>
<evidence type="ECO:0000256" key="3">
    <source>
        <dbReference type="ARBA" id="ARBA00022827"/>
    </source>
</evidence>
<keyword evidence="8" id="KW-1185">Reference proteome</keyword>
<feature type="domain" description="Reductase C-terminal" evidence="6">
    <location>
        <begin position="320"/>
        <end position="402"/>
    </location>
</feature>
<reference evidence="7" key="1">
    <citation type="submission" date="2023-03" db="EMBL/GenBank/DDBJ databases">
        <title>Amycolatopsis taiwanensis NBRC 103393.</title>
        <authorList>
            <person name="Ichikawa N."/>
            <person name="Sato H."/>
            <person name="Tonouchi N."/>
        </authorList>
    </citation>
    <scope>NUCLEOTIDE SEQUENCE</scope>
    <source>
        <strain evidence="7">NBRC 103393</strain>
    </source>
</reference>
<keyword evidence="4" id="KW-0560">Oxidoreductase</keyword>
<dbReference type="AlphaFoldDB" id="A0A9W6QU31"/>
<dbReference type="Gene3D" id="3.50.50.60">
    <property type="entry name" value="FAD/NAD(P)-binding domain"/>
    <property type="match status" value="2"/>
</dbReference>
<dbReference type="GO" id="GO:0005737">
    <property type="term" value="C:cytoplasm"/>
    <property type="evidence" value="ECO:0007669"/>
    <property type="project" value="TreeGrafter"/>
</dbReference>
<dbReference type="RefSeq" id="WP_285485924.1">
    <property type="nucleotide sequence ID" value="NZ_BSTI01000002.1"/>
</dbReference>
<dbReference type="SUPFAM" id="SSF51905">
    <property type="entry name" value="FAD/NAD(P)-binding domain"/>
    <property type="match status" value="2"/>
</dbReference>
<dbReference type="Gene3D" id="3.30.390.30">
    <property type="match status" value="1"/>
</dbReference>
<dbReference type="InterPro" id="IPR028202">
    <property type="entry name" value="Reductase_C"/>
</dbReference>
<dbReference type="PANTHER" id="PTHR43557">
    <property type="entry name" value="APOPTOSIS-INDUCING FACTOR 1"/>
    <property type="match status" value="1"/>
</dbReference>
<evidence type="ECO:0000259" key="6">
    <source>
        <dbReference type="Pfam" id="PF14759"/>
    </source>
</evidence>
<evidence type="ECO:0000256" key="2">
    <source>
        <dbReference type="ARBA" id="ARBA00022630"/>
    </source>
</evidence>
<dbReference type="Pfam" id="PF14759">
    <property type="entry name" value="Reductase_C"/>
    <property type="match status" value="1"/>
</dbReference>
<accession>A0A9W6QU31</accession>